<dbReference type="OrthoDB" id="6155887at2759"/>
<name>A0A9D4QSH0_DREPO</name>
<proteinExistence type="predicted"/>
<dbReference type="EMBL" id="JAIWYP010000004">
    <property type="protein sequence ID" value="KAH3840992.1"/>
    <property type="molecule type" value="Genomic_DNA"/>
</dbReference>
<gene>
    <name evidence="1" type="ORF">DPMN_114450</name>
</gene>
<dbReference type="AlphaFoldDB" id="A0A9D4QSH0"/>
<sequence length="457" mass="51792">MSSTIVVRRHVTLSSAHSSGRKNNGDIKEIVFSVKGLSISQEAPQEIVNDIHVSTDDNSKDQTTNVVANLPMLSQSHRLQDRKDFHYGERDAGTIRRSYECETLIVNGLNSASSPSDYFSLSVRSSGTTSPYSEMDLVLFGDDALSASDNWERTHSISAFPPVNDEDIMRHRHLNEEAEKNKTVTARERDQNYLKRLKLDYKTNLDPRLKELKAQKKRANLKRMQTKPRLKEIKDEFLFDQPPPPPTPKPKETAPKSFKTILGFRYSYAIEEYYRSQLKNIEIPVPILQLNDVENDPVREEVLNGWLVKTLGAKCLNLQARTLPSCNPVELRLRRMYARMRNNTDRSRRQSVQTNLSTRDSFHSVAAAASQFLLKSRDSRQKLNPIDEGITSRQSVLTDKEVTQSAPEVTVRTASISPHKVLPPIQNSLNDDVINDAVPRAARSISLKLPEITSEDS</sequence>
<reference evidence="1" key="2">
    <citation type="submission" date="2020-11" db="EMBL/GenBank/DDBJ databases">
        <authorList>
            <person name="McCartney M.A."/>
            <person name="Auch B."/>
            <person name="Kono T."/>
            <person name="Mallez S."/>
            <person name="Becker A."/>
            <person name="Gohl D.M."/>
            <person name="Silverstein K.A.T."/>
            <person name="Koren S."/>
            <person name="Bechman K.B."/>
            <person name="Herman A."/>
            <person name="Abrahante J.E."/>
            <person name="Garbe J."/>
        </authorList>
    </citation>
    <scope>NUCLEOTIDE SEQUENCE</scope>
    <source>
        <strain evidence="1">Duluth1</strain>
        <tissue evidence="1">Whole animal</tissue>
    </source>
</reference>
<evidence type="ECO:0000313" key="2">
    <source>
        <dbReference type="Proteomes" id="UP000828390"/>
    </source>
</evidence>
<evidence type="ECO:0000313" key="1">
    <source>
        <dbReference type="EMBL" id="KAH3840992.1"/>
    </source>
</evidence>
<protein>
    <submittedName>
        <fullName evidence="1">Uncharacterized protein</fullName>
    </submittedName>
</protein>
<organism evidence="1 2">
    <name type="scientific">Dreissena polymorpha</name>
    <name type="common">Zebra mussel</name>
    <name type="synonym">Mytilus polymorpha</name>
    <dbReference type="NCBI Taxonomy" id="45954"/>
    <lineage>
        <taxon>Eukaryota</taxon>
        <taxon>Metazoa</taxon>
        <taxon>Spiralia</taxon>
        <taxon>Lophotrochozoa</taxon>
        <taxon>Mollusca</taxon>
        <taxon>Bivalvia</taxon>
        <taxon>Autobranchia</taxon>
        <taxon>Heteroconchia</taxon>
        <taxon>Euheterodonta</taxon>
        <taxon>Imparidentia</taxon>
        <taxon>Neoheterodontei</taxon>
        <taxon>Myida</taxon>
        <taxon>Dreissenoidea</taxon>
        <taxon>Dreissenidae</taxon>
        <taxon>Dreissena</taxon>
    </lineage>
</organism>
<reference evidence="1" key="1">
    <citation type="journal article" date="2019" name="bioRxiv">
        <title>The Genome of the Zebra Mussel, Dreissena polymorpha: A Resource for Invasive Species Research.</title>
        <authorList>
            <person name="McCartney M.A."/>
            <person name="Auch B."/>
            <person name="Kono T."/>
            <person name="Mallez S."/>
            <person name="Zhang Y."/>
            <person name="Obille A."/>
            <person name="Becker A."/>
            <person name="Abrahante J.E."/>
            <person name="Garbe J."/>
            <person name="Badalamenti J.P."/>
            <person name="Herman A."/>
            <person name="Mangelson H."/>
            <person name="Liachko I."/>
            <person name="Sullivan S."/>
            <person name="Sone E.D."/>
            <person name="Koren S."/>
            <person name="Silverstein K.A.T."/>
            <person name="Beckman K.B."/>
            <person name="Gohl D.M."/>
        </authorList>
    </citation>
    <scope>NUCLEOTIDE SEQUENCE</scope>
    <source>
        <strain evidence="1">Duluth1</strain>
        <tissue evidence="1">Whole animal</tissue>
    </source>
</reference>
<keyword evidence="2" id="KW-1185">Reference proteome</keyword>
<accession>A0A9D4QSH0</accession>
<comment type="caution">
    <text evidence="1">The sequence shown here is derived from an EMBL/GenBank/DDBJ whole genome shotgun (WGS) entry which is preliminary data.</text>
</comment>
<dbReference type="Proteomes" id="UP000828390">
    <property type="component" value="Unassembled WGS sequence"/>
</dbReference>